<evidence type="ECO:0000313" key="2">
    <source>
        <dbReference type="Proteomes" id="UP000050741"/>
    </source>
</evidence>
<dbReference type="Proteomes" id="UP000050741">
    <property type="component" value="Unassembled WGS sequence"/>
</dbReference>
<keyword evidence="1" id="KW-0472">Membrane</keyword>
<accession>A0A183C3R6</accession>
<keyword evidence="2" id="KW-1185">Reference proteome</keyword>
<dbReference type="WBParaSite" id="GPLIN_000751000">
    <property type="protein sequence ID" value="GPLIN_000751000"/>
    <property type="gene ID" value="GPLIN_000751000"/>
</dbReference>
<reference evidence="2" key="1">
    <citation type="submission" date="2013-12" db="EMBL/GenBank/DDBJ databases">
        <authorList>
            <person name="Aslett M."/>
        </authorList>
    </citation>
    <scope>NUCLEOTIDE SEQUENCE [LARGE SCALE GENOMIC DNA]</scope>
    <source>
        <strain evidence="2">Lindley</strain>
    </source>
</reference>
<organism evidence="2 3">
    <name type="scientific">Globodera pallida</name>
    <name type="common">Potato cyst nematode worm</name>
    <name type="synonym">Heterodera pallida</name>
    <dbReference type="NCBI Taxonomy" id="36090"/>
    <lineage>
        <taxon>Eukaryota</taxon>
        <taxon>Metazoa</taxon>
        <taxon>Ecdysozoa</taxon>
        <taxon>Nematoda</taxon>
        <taxon>Chromadorea</taxon>
        <taxon>Rhabditida</taxon>
        <taxon>Tylenchina</taxon>
        <taxon>Tylenchomorpha</taxon>
        <taxon>Tylenchoidea</taxon>
        <taxon>Heteroderidae</taxon>
        <taxon>Heteroderinae</taxon>
        <taxon>Globodera</taxon>
    </lineage>
</organism>
<keyword evidence="1" id="KW-1133">Transmembrane helix</keyword>
<protein>
    <submittedName>
        <fullName evidence="3">MARVEL domain-containing protein</fullName>
    </submittedName>
</protein>
<evidence type="ECO:0000256" key="1">
    <source>
        <dbReference type="SAM" id="Phobius"/>
    </source>
</evidence>
<feature type="transmembrane region" description="Helical" evidence="1">
    <location>
        <begin position="244"/>
        <end position="265"/>
    </location>
</feature>
<reference evidence="3" key="3">
    <citation type="submission" date="2016-06" db="UniProtKB">
        <authorList>
            <consortium name="WormBaseParasite"/>
        </authorList>
    </citation>
    <scope>IDENTIFICATION</scope>
</reference>
<evidence type="ECO:0000313" key="3">
    <source>
        <dbReference type="WBParaSite" id="GPLIN_000751000"/>
    </source>
</evidence>
<feature type="transmembrane region" description="Helical" evidence="1">
    <location>
        <begin position="159"/>
        <end position="179"/>
    </location>
</feature>
<feature type="transmembrane region" description="Helical" evidence="1">
    <location>
        <begin position="298"/>
        <end position="322"/>
    </location>
</feature>
<proteinExistence type="predicted"/>
<sequence length="339" mass="38109">MERLIANFKKQKGSDGQIQNQCRPSGNGTGVLVPRIQITQSVFDETEEEKWLVKMKDAPTIIVEQKPPEAVESTTKKSPLGTALTAFLARKAQQNDEEPRGQQQQQQQQEGLLCAQKYQERAAIGRQSTGTLNRLILVAQALESEVDWRRRSDVSSARIVLTLRMANIVLLLFVNLLIFTGVGHYQDKNGTRSSLLLTMDKWYFGTGYNFDDLPPTFSEIRLTAQFCAAALSVAMLLSSISCIFYSFACVPIALFIFGLEMHYSACPWLDDFLNRQIMRRNFATMEKYFDTQCGINGWALAGIFSLLSCGLFISDGLIVTFFKSDETHNSEPEKQEAIV</sequence>
<dbReference type="AlphaFoldDB" id="A0A183C3R6"/>
<keyword evidence="1" id="KW-0812">Transmembrane</keyword>
<name>A0A183C3R6_GLOPA</name>
<reference evidence="2" key="2">
    <citation type="submission" date="2014-05" db="EMBL/GenBank/DDBJ databases">
        <title>The genome and life-stage specific transcriptomes of Globodera pallida elucidate key aspects of plant parasitism by a cyst nematode.</title>
        <authorList>
            <person name="Cotton J.A."/>
            <person name="Lilley C.J."/>
            <person name="Jones L.M."/>
            <person name="Kikuchi T."/>
            <person name="Reid A.J."/>
            <person name="Thorpe P."/>
            <person name="Tsai I.J."/>
            <person name="Beasley H."/>
            <person name="Blok V."/>
            <person name="Cock P.J.A."/>
            <person name="Van den Akker S.E."/>
            <person name="Holroyd N."/>
            <person name="Hunt M."/>
            <person name="Mantelin S."/>
            <person name="Naghra H."/>
            <person name="Pain A."/>
            <person name="Palomares-Rius J.E."/>
            <person name="Zarowiecki M."/>
            <person name="Berriman M."/>
            <person name="Jones J.T."/>
            <person name="Urwin P.E."/>
        </authorList>
    </citation>
    <scope>NUCLEOTIDE SEQUENCE [LARGE SCALE GENOMIC DNA]</scope>
    <source>
        <strain evidence="2">Lindley</strain>
    </source>
</reference>